<keyword evidence="7" id="KW-1185">Reference proteome</keyword>
<sequence length="302" mass="32620">MTDRFDAMAAFVAVADAEGFAPAARRLGLSSSAVTRLVAGLEDRLGLRLLQRTTRRVALTDAGARFLIRARRILADLREAEDSAAAERAAPSGHLVVAAPVMFGRLHAGPLVCEFLSQHPDLTAELTLSDRYIDLVEEGVDVALRIGHLEDSTLVARRVGETRRVWVAAPDYLARAGMPAAPEDIAGHRIIHSTSLGAEPAWTFWRDGVAEKHAIAPRYVTNSIDAALWHAGQGGGIAKTLAYQAEDAVRSGRLRLVLEAFEPPPLPIQFVYPSARLLSAKVRGLVDLALATRSWRFVSLGA</sequence>
<dbReference type="InterPro" id="IPR036390">
    <property type="entry name" value="WH_DNA-bd_sf"/>
</dbReference>
<dbReference type="PROSITE" id="PS50931">
    <property type="entry name" value="HTH_LYSR"/>
    <property type="match status" value="1"/>
</dbReference>
<evidence type="ECO:0000313" key="7">
    <source>
        <dbReference type="Proteomes" id="UP000548582"/>
    </source>
</evidence>
<dbReference type="GO" id="GO:0006351">
    <property type="term" value="P:DNA-templated transcription"/>
    <property type="evidence" value="ECO:0007669"/>
    <property type="project" value="TreeGrafter"/>
</dbReference>
<dbReference type="GO" id="GO:0003700">
    <property type="term" value="F:DNA-binding transcription factor activity"/>
    <property type="evidence" value="ECO:0007669"/>
    <property type="project" value="InterPro"/>
</dbReference>
<dbReference type="PANTHER" id="PTHR30537">
    <property type="entry name" value="HTH-TYPE TRANSCRIPTIONAL REGULATOR"/>
    <property type="match status" value="1"/>
</dbReference>
<dbReference type="CDD" id="cd08471">
    <property type="entry name" value="PBP2_CrgA_like_2"/>
    <property type="match status" value="1"/>
</dbReference>
<dbReference type="EMBL" id="JABBKX010000006">
    <property type="protein sequence ID" value="NMJ43101.1"/>
    <property type="molecule type" value="Genomic_DNA"/>
</dbReference>
<dbReference type="Pfam" id="PF03466">
    <property type="entry name" value="LysR_substrate"/>
    <property type="match status" value="1"/>
</dbReference>
<name>A0A848EF60_9PROT</name>
<dbReference type="SUPFAM" id="SSF53850">
    <property type="entry name" value="Periplasmic binding protein-like II"/>
    <property type="match status" value="1"/>
</dbReference>
<proteinExistence type="inferred from homology"/>
<dbReference type="SUPFAM" id="SSF46785">
    <property type="entry name" value="Winged helix' DNA-binding domain"/>
    <property type="match status" value="1"/>
</dbReference>
<dbReference type="InterPro" id="IPR058163">
    <property type="entry name" value="LysR-type_TF_proteobact-type"/>
</dbReference>
<dbReference type="Proteomes" id="UP000548582">
    <property type="component" value="Unassembled WGS sequence"/>
</dbReference>
<dbReference type="Pfam" id="PF00126">
    <property type="entry name" value="HTH_1"/>
    <property type="match status" value="1"/>
</dbReference>
<evidence type="ECO:0000256" key="2">
    <source>
        <dbReference type="ARBA" id="ARBA00023015"/>
    </source>
</evidence>
<keyword evidence="4" id="KW-0804">Transcription</keyword>
<evidence type="ECO:0000256" key="3">
    <source>
        <dbReference type="ARBA" id="ARBA00023125"/>
    </source>
</evidence>
<evidence type="ECO:0000259" key="5">
    <source>
        <dbReference type="PROSITE" id="PS50931"/>
    </source>
</evidence>
<gene>
    <name evidence="6" type="ORF">GWK16_17765</name>
</gene>
<organism evidence="6 7">
    <name type="scientific">Neoroseomonas marina</name>
    <dbReference type="NCBI Taxonomy" id="1232220"/>
    <lineage>
        <taxon>Bacteria</taxon>
        <taxon>Pseudomonadati</taxon>
        <taxon>Pseudomonadota</taxon>
        <taxon>Alphaproteobacteria</taxon>
        <taxon>Acetobacterales</taxon>
        <taxon>Acetobacteraceae</taxon>
        <taxon>Neoroseomonas</taxon>
    </lineage>
</organism>
<accession>A0A848EF60</accession>
<dbReference type="PANTHER" id="PTHR30537:SF5">
    <property type="entry name" value="HTH-TYPE TRANSCRIPTIONAL ACTIVATOR TTDR-RELATED"/>
    <property type="match status" value="1"/>
</dbReference>
<comment type="similarity">
    <text evidence="1">Belongs to the LysR transcriptional regulatory family.</text>
</comment>
<keyword evidence="3" id="KW-0238">DNA-binding</keyword>
<dbReference type="FunFam" id="1.10.10.10:FF:000001">
    <property type="entry name" value="LysR family transcriptional regulator"/>
    <property type="match status" value="1"/>
</dbReference>
<comment type="caution">
    <text evidence="6">The sequence shown here is derived from an EMBL/GenBank/DDBJ whole genome shotgun (WGS) entry which is preliminary data.</text>
</comment>
<dbReference type="RefSeq" id="WP_170055316.1">
    <property type="nucleotide sequence ID" value="NZ_JABBKX010000006.1"/>
</dbReference>
<protein>
    <submittedName>
        <fullName evidence="6">LysR family transcriptional regulator</fullName>
    </submittedName>
</protein>
<evidence type="ECO:0000313" key="6">
    <source>
        <dbReference type="EMBL" id="NMJ43101.1"/>
    </source>
</evidence>
<dbReference type="InterPro" id="IPR005119">
    <property type="entry name" value="LysR_subst-bd"/>
</dbReference>
<dbReference type="InterPro" id="IPR036388">
    <property type="entry name" value="WH-like_DNA-bd_sf"/>
</dbReference>
<reference evidence="6 7" key="1">
    <citation type="submission" date="2020-03" db="EMBL/GenBank/DDBJ databases">
        <authorList>
            <person name="Sun Q."/>
        </authorList>
    </citation>
    <scope>NUCLEOTIDE SEQUENCE [LARGE SCALE GENOMIC DNA]</scope>
    <source>
        <strain evidence="6 7">JC162</strain>
    </source>
</reference>
<dbReference type="Gene3D" id="3.40.190.290">
    <property type="match status" value="1"/>
</dbReference>
<keyword evidence="2" id="KW-0805">Transcription regulation</keyword>
<dbReference type="InterPro" id="IPR000847">
    <property type="entry name" value="LysR_HTH_N"/>
</dbReference>
<evidence type="ECO:0000256" key="4">
    <source>
        <dbReference type="ARBA" id="ARBA00023163"/>
    </source>
</evidence>
<dbReference type="GO" id="GO:0043565">
    <property type="term" value="F:sequence-specific DNA binding"/>
    <property type="evidence" value="ECO:0007669"/>
    <property type="project" value="TreeGrafter"/>
</dbReference>
<feature type="domain" description="HTH lysR-type" evidence="5">
    <location>
        <begin position="1"/>
        <end position="60"/>
    </location>
</feature>
<dbReference type="AlphaFoldDB" id="A0A848EF60"/>
<dbReference type="Gene3D" id="1.10.10.10">
    <property type="entry name" value="Winged helix-like DNA-binding domain superfamily/Winged helix DNA-binding domain"/>
    <property type="match status" value="1"/>
</dbReference>
<evidence type="ECO:0000256" key="1">
    <source>
        <dbReference type="ARBA" id="ARBA00009437"/>
    </source>
</evidence>